<evidence type="ECO:0000313" key="1">
    <source>
        <dbReference type="EMBL" id="MBH1939887.1"/>
    </source>
</evidence>
<accession>A0A8J7H0Z7</accession>
<reference evidence="1" key="1">
    <citation type="submission" date="2020-12" db="EMBL/GenBank/DDBJ databases">
        <title>M. sibirica DSM 26468T genome.</title>
        <authorList>
            <person name="Thieme N."/>
            <person name="Rettenmaier R."/>
            <person name="Zverlov V."/>
            <person name="Liebl W."/>
        </authorList>
    </citation>
    <scope>NUCLEOTIDE SEQUENCE</scope>
    <source>
        <strain evidence="1">DSM 26468</strain>
    </source>
</reference>
<keyword evidence="2" id="KW-1185">Reference proteome</keyword>
<dbReference type="EMBL" id="JAEAGR010000002">
    <property type="protein sequence ID" value="MBH1939887.1"/>
    <property type="molecule type" value="Genomic_DNA"/>
</dbReference>
<dbReference type="AlphaFoldDB" id="A0A8J7H0Z7"/>
<gene>
    <name evidence="1" type="ORF">I5677_03135</name>
</gene>
<proteinExistence type="predicted"/>
<protein>
    <submittedName>
        <fullName evidence="1">Uncharacterized protein</fullName>
    </submittedName>
</protein>
<dbReference type="RefSeq" id="WP_197660103.1">
    <property type="nucleotide sequence ID" value="NZ_JAEAGR010000002.1"/>
</dbReference>
<comment type="caution">
    <text evidence="1">The sequence shown here is derived from an EMBL/GenBank/DDBJ whole genome shotgun (WGS) entry which is preliminary data.</text>
</comment>
<evidence type="ECO:0000313" key="2">
    <source>
        <dbReference type="Proteomes" id="UP000623269"/>
    </source>
</evidence>
<organism evidence="1 2">
    <name type="scientific">Mobilitalea sibirica</name>
    <dbReference type="NCBI Taxonomy" id="1462919"/>
    <lineage>
        <taxon>Bacteria</taxon>
        <taxon>Bacillati</taxon>
        <taxon>Bacillota</taxon>
        <taxon>Clostridia</taxon>
        <taxon>Lachnospirales</taxon>
        <taxon>Lachnospiraceae</taxon>
        <taxon>Mobilitalea</taxon>
    </lineage>
</organism>
<name>A0A8J7H0Z7_9FIRM</name>
<dbReference type="Proteomes" id="UP000623269">
    <property type="component" value="Unassembled WGS sequence"/>
</dbReference>
<sequence length="498" mass="54067">MIDLTKAATVFIGRRGEHYFRHLEFDVSNLLEGTYPGAALNAIYKRPDGIAYPVVTTYADDVLTWSPSATDTQLVGVGQLEIRVTHGDVVGKSVRILTVVEEALADGIVEPPEPPAQEWLNRVLSTLAELDIEEINSLLNLIYNLLNNNYDLLNTTHNRLNDTYGLVGDNHELLNTTNSLLNDNYNLLNTTHDLIEDMRDTLYMRTGIILNHLHPIETATAPDMVSRRGAITFTGINSGNNVILGPVTYTFVTSLGSPTANNVQVLIQGTLRNSVKKLAEAIRGIQDVANIAYGVGTTPNLVSTAYWTSRIFSIGDVIIPSGESLFLLERAENATTPLNLTSTASATINAFTRASYLKYVLSGNATGAGGVNSVRGPLQTLFPIGSVVIGGQGGLLYPTAYDCHLVTLCRQSDTSEKELDLYISNDEVNFTRISRSTPIGADSSNAGLHIDIQMRQSRVPSGYGLYISMGSDGTSASAFCDLKFTYHLYPVNLATNNI</sequence>